<dbReference type="GO" id="GO:0016757">
    <property type="term" value="F:glycosyltransferase activity"/>
    <property type="evidence" value="ECO:0007669"/>
    <property type="project" value="UniProtKB-KW"/>
</dbReference>
<keyword evidence="3" id="KW-1185">Reference proteome</keyword>
<dbReference type="SUPFAM" id="SSF53448">
    <property type="entry name" value="Nucleotide-diphospho-sugar transferases"/>
    <property type="match status" value="1"/>
</dbReference>
<sequence length="302" mass="33526">MPSIDIMMPYYGDVAMMQAAVRSVLTQSDPDWHLTVVDDGEAAGVPQWFAALGDPRVDYQRNPVNLGVTGNFRKCVDLAKRDRMVMMGSDDLMLPDYVATVRELEALAPGAGIVQPGVEVIDEAGRVVGGGLVDAAKRRIYKPKGPGPHRMRGQELAANLLRGNWLYFPSICWRTEAVAAVGFREDLEVIQDLDMIIKLVERGEELIAADHVCFQYRRHLSSESAKQAIDGRRFAEARAFFLETAAHLDDIGWSEAAAISRRHRSARLHALSLVPAAIKQRRADSARQLLRYAAYPSKRLST</sequence>
<keyword evidence="2" id="KW-0328">Glycosyltransferase</keyword>
<evidence type="ECO:0000259" key="1">
    <source>
        <dbReference type="Pfam" id="PF00535"/>
    </source>
</evidence>
<dbReference type="EC" id="2.4.-.-" evidence="2"/>
<dbReference type="InterPro" id="IPR029044">
    <property type="entry name" value="Nucleotide-diphossugar_trans"/>
</dbReference>
<name>A0A8J8BA21_9ACTN</name>
<gene>
    <name evidence="2" type="ORF">KGA66_05380</name>
</gene>
<dbReference type="InterPro" id="IPR050834">
    <property type="entry name" value="Glycosyltransf_2"/>
</dbReference>
<evidence type="ECO:0000313" key="3">
    <source>
        <dbReference type="Proteomes" id="UP000677913"/>
    </source>
</evidence>
<dbReference type="Pfam" id="PF00535">
    <property type="entry name" value="Glycos_transf_2"/>
    <property type="match status" value="1"/>
</dbReference>
<dbReference type="AlphaFoldDB" id="A0A8J8BA21"/>
<dbReference type="Proteomes" id="UP000677913">
    <property type="component" value="Unassembled WGS sequence"/>
</dbReference>
<proteinExistence type="predicted"/>
<protein>
    <submittedName>
        <fullName evidence="2">Glycosyltransferase</fullName>
        <ecNumber evidence="2">2.4.-.-</ecNumber>
    </submittedName>
</protein>
<reference evidence="2" key="1">
    <citation type="submission" date="2021-04" db="EMBL/GenBank/DDBJ databases">
        <title>Genome based classification of Actinospica acidithermotolerans sp. nov., an actinobacterium isolated from an Indonesian hot spring.</title>
        <authorList>
            <person name="Kusuma A.B."/>
            <person name="Putra K.E."/>
            <person name="Nafisah S."/>
            <person name="Loh J."/>
            <person name="Nouioui I."/>
            <person name="Goodfellow M."/>
        </authorList>
    </citation>
    <scope>NUCLEOTIDE SEQUENCE</scope>
    <source>
        <strain evidence="2">DSM 45618</strain>
    </source>
</reference>
<dbReference type="PANTHER" id="PTHR43685">
    <property type="entry name" value="GLYCOSYLTRANSFERASE"/>
    <property type="match status" value="1"/>
</dbReference>
<evidence type="ECO:0000313" key="2">
    <source>
        <dbReference type="EMBL" id="MBS2962467.1"/>
    </source>
</evidence>
<dbReference type="EMBL" id="JAGSXH010000011">
    <property type="protein sequence ID" value="MBS2962467.1"/>
    <property type="molecule type" value="Genomic_DNA"/>
</dbReference>
<organism evidence="2 3">
    <name type="scientific">Actinocrinis puniceicyclus</name>
    <dbReference type="NCBI Taxonomy" id="977794"/>
    <lineage>
        <taxon>Bacteria</taxon>
        <taxon>Bacillati</taxon>
        <taxon>Actinomycetota</taxon>
        <taxon>Actinomycetes</taxon>
        <taxon>Catenulisporales</taxon>
        <taxon>Actinospicaceae</taxon>
        <taxon>Actinocrinis</taxon>
    </lineage>
</organism>
<feature type="domain" description="Glycosyltransferase 2-like" evidence="1">
    <location>
        <begin position="6"/>
        <end position="121"/>
    </location>
</feature>
<keyword evidence="2" id="KW-0808">Transferase</keyword>
<dbReference type="Gene3D" id="3.90.550.10">
    <property type="entry name" value="Spore Coat Polysaccharide Biosynthesis Protein SpsA, Chain A"/>
    <property type="match status" value="1"/>
</dbReference>
<dbReference type="InterPro" id="IPR001173">
    <property type="entry name" value="Glyco_trans_2-like"/>
</dbReference>
<dbReference type="PANTHER" id="PTHR43685:SF2">
    <property type="entry name" value="GLYCOSYLTRANSFERASE 2-LIKE DOMAIN-CONTAINING PROTEIN"/>
    <property type="match status" value="1"/>
</dbReference>
<accession>A0A8J8BA21</accession>
<dbReference type="RefSeq" id="WP_211465159.1">
    <property type="nucleotide sequence ID" value="NZ_JAGSXH010000011.1"/>
</dbReference>
<comment type="caution">
    <text evidence="2">The sequence shown here is derived from an EMBL/GenBank/DDBJ whole genome shotgun (WGS) entry which is preliminary data.</text>
</comment>